<organism evidence="1 2">
    <name type="scientific">Burkholderia singularis</name>
    <dbReference type="NCBI Taxonomy" id="1503053"/>
    <lineage>
        <taxon>Bacteria</taxon>
        <taxon>Pseudomonadati</taxon>
        <taxon>Pseudomonadota</taxon>
        <taxon>Betaproteobacteria</taxon>
        <taxon>Burkholderiales</taxon>
        <taxon>Burkholderiaceae</taxon>
        <taxon>Burkholderia</taxon>
        <taxon>pseudomallei group</taxon>
    </lineage>
</organism>
<dbReference type="AlphaFoldDB" id="A0A238H5X3"/>
<reference evidence="1 2" key="1">
    <citation type="submission" date="2017-04" db="EMBL/GenBank/DDBJ databases">
        <authorList>
            <person name="Afonso C.L."/>
            <person name="Miller P.J."/>
            <person name="Scott M.A."/>
            <person name="Spackman E."/>
            <person name="Goraichik I."/>
            <person name="Dimitrov K.M."/>
            <person name="Suarez D.L."/>
            <person name="Swayne D.E."/>
        </authorList>
    </citation>
    <scope>NUCLEOTIDE SEQUENCE [LARGE SCALE GENOMIC DNA]</scope>
    <source>
        <strain evidence="1">LMG 28154</strain>
    </source>
</reference>
<accession>A0A238H5X3</accession>
<evidence type="ECO:0000313" key="1">
    <source>
        <dbReference type="EMBL" id="SMG00781.1"/>
    </source>
</evidence>
<name>A0A238H5X3_9BURK</name>
<gene>
    <name evidence="1" type="ORF">BSIN_0431</name>
</gene>
<dbReference type="EMBL" id="FXAN01000061">
    <property type="protein sequence ID" value="SMG00781.1"/>
    <property type="molecule type" value="Genomic_DNA"/>
</dbReference>
<proteinExistence type="predicted"/>
<sequence>MVQRQVAHRFGAPDGGVWRRGCLFIGVERRERRRVFPIG</sequence>
<evidence type="ECO:0000313" key="2">
    <source>
        <dbReference type="Proteomes" id="UP000198460"/>
    </source>
</evidence>
<protein>
    <submittedName>
        <fullName evidence="1">Uncharacterized protein</fullName>
    </submittedName>
</protein>
<dbReference type="Proteomes" id="UP000198460">
    <property type="component" value="Unassembled WGS sequence"/>
</dbReference>